<name>A0ABV8JFI0_9BACL</name>
<accession>A0ABV8JFI0</accession>
<sequence>MLGIIGQRVYNWAISNDPWTNVYGLARSLMAISLAMTLILNEARILFLPAAGQEEYPQCKGNISVFCMVPPDYFYLDIVRWLAIVCLIVVATGWRPRITGMIHWWISYSVQVSAIELDGGEQVAAVLTLLILPIVLTDRRKWHWEKGEEKGLYSDRSIYSRIVALSSLMAIRVQVAILYFHSSVAKMFEHTWINGTAVYYFLQDPMLGLNSFFLYLSKPILTSAAVVVPTWGTLILQLFLFGALFAPKRYWKYFFIAALLLHEVIAVMLGLISFSIAMIAALILYLRPIEEEFKYLNRLHGLGKIIKVLEMISRNKEPRESKSIPNM</sequence>
<gene>
    <name evidence="7" type="ORF">ACFOUO_10405</name>
</gene>
<dbReference type="InterPro" id="IPR023894">
    <property type="entry name" value="Sporulation_SdpB"/>
</dbReference>
<evidence type="ECO:0000259" key="6">
    <source>
        <dbReference type="SMART" id="SM00752"/>
    </source>
</evidence>
<feature type="transmembrane region" description="Helical" evidence="5">
    <location>
        <begin position="158"/>
        <end position="180"/>
    </location>
</feature>
<dbReference type="PANTHER" id="PTHR39535:SF2">
    <property type="entry name" value="HTTM DOMAIN-CONTAINING PROTEIN"/>
    <property type="match status" value="1"/>
</dbReference>
<feature type="transmembrane region" description="Helical" evidence="5">
    <location>
        <begin position="224"/>
        <end position="247"/>
    </location>
</feature>
<evidence type="ECO:0000256" key="2">
    <source>
        <dbReference type="ARBA" id="ARBA00022692"/>
    </source>
</evidence>
<evidence type="ECO:0000256" key="3">
    <source>
        <dbReference type="ARBA" id="ARBA00022989"/>
    </source>
</evidence>
<feature type="transmembrane region" description="Helical" evidence="5">
    <location>
        <begin position="73"/>
        <end position="94"/>
    </location>
</feature>
<dbReference type="InterPro" id="IPR011020">
    <property type="entry name" value="HTTM-like"/>
</dbReference>
<keyword evidence="2 5" id="KW-0812">Transmembrane</keyword>
<dbReference type="NCBIfam" id="TIGR04033">
    <property type="entry name" value="export_SdpB"/>
    <property type="match status" value="1"/>
</dbReference>
<feature type="domain" description="HTTM-like" evidence="6">
    <location>
        <begin position="15"/>
        <end position="290"/>
    </location>
</feature>
<comment type="subcellular location">
    <subcellularLocation>
        <location evidence="1">Endomembrane system</location>
        <topology evidence="1">Multi-pass membrane protein</topology>
    </subcellularLocation>
</comment>
<dbReference type="PANTHER" id="PTHR39535">
    <property type="entry name" value="SPORULATION-DELAYING PROTEIN SDPB"/>
    <property type="match status" value="1"/>
</dbReference>
<comment type="caution">
    <text evidence="7">The sequence shown here is derived from an EMBL/GenBank/DDBJ whole genome shotgun (WGS) entry which is preliminary data.</text>
</comment>
<protein>
    <submittedName>
        <fullName evidence="7">Sporulation-delaying protein SdpB family protein</fullName>
    </submittedName>
</protein>
<dbReference type="Proteomes" id="UP001595843">
    <property type="component" value="Unassembled WGS sequence"/>
</dbReference>
<evidence type="ECO:0000256" key="1">
    <source>
        <dbReference type="ARBA" id="ARBA00004127"/>
    </source>
</evidence>
<feature type="transmembrane region" description="Helical" evidence="5">
    <location>
        <begin position="20"/>
        <end position="40"/>
    </location>
</feature>
<organism evidence="7 8">
    <name type="scientific">Salinithrix halophila</name>
    <dbReference type="NCBI Taxonomy" id="1485204"/>
    <lineage>
        <taxon>Bacteria</taxon>
        <taxon>Bacillati</taxon>
        <taxon>Bacillota</taxon>
        <taxon>Bacilli</taxon>
        <taxon>Bacillales</taxon>
        <taxon>Thermoactinomycetaceae</taxon>
        <taxon>Salinithrix</taxon>
    </lineage>
</organism>
<dbReference type="EMBL" id="JBHSAP010000015">
    <property type="protein sequence ID" value="MFC4077208.1"/>
    <property type="molecule type" value="Genomic_DNA"/>
</dbReference>
<keyword evidence="3 5" id="KW-1133">Transmembrane helix</keyword>
<dbReference type="SMART" id="SM00752">
    <property type="entry name" value="HTTM"/>
    <property type="match status" value="1"/>
</dbReference>
<evidence type="ECO:0000313" key="7">
    <source>
        <dbReference type="EMBL" id="MFC4077208.1"/>
    </source>
</evidence>
<keyword evidence="8" id="KW-1185">Reference proteome</keyword>
<feature type="transmembrane region" description="Helical" evidence="5">
    <location>
        <begin position="200"/>
        <end position="217"/>
    </location>
</feature>
<evidence type="ECO:0000256" key="5">
    <source>
        <dbReference type="SAM" id="Phobius"/>
    </source>
</evidence>
<evidence type="ECO:0000313" key="8">
    <source>
        <dbReference type="Proteomes" id="UP001595843"/>
    </source>
</evidence>
<dbReference type="RefSeq" id="WP_380704907.1">
    <property type="nucleotide sequence ID" value="NZ_JBHSAP010000015.1"/>
</dbReference>
<reference evidence="8" key="1">
    <citation type="journal article" date="2019" name="Int. J. Syst. Evol. Microbiol.">
        <title>The Global Catalogue of Microorganisms (GCM) 10K type strain sequencing project: providing services to taxonomists for standard genome sequencing and annotation.</title>
        <authorList>
            <consortium name="The Broad Institute Genomics Platform"/>
            <consortium name="The Broad Institute Genome Sequencing Center for Infectious Disease"/>
            <person name="Wu L."/>
            <person name="Ma J."/>
        </authorList>
    </citation>
    <scope>NUCLEOTIDE SEQUENCE [LARGE SCALE GENOMIC DNA]</scope>
    <source>
        <strain evidence="8">IBRC-M 10813</strain>
    </source>
</reference>
<feature type="transmembrane region" description="Helical" evidence="5">
    <location>
        <begin position="253"/>
        <end position="286"/>
    </location>
</feature>
<dbReference type="InterPro" id="IPR052964">
    <property type="entry name" value="Sporulation_signal_mat"/>
</dbReference>
<keyword evidence="4 5" id="KW-0472">Membrane</keyword>
<proteinExistence type="predicted"/>
<evidence type="ECO:0000256" key="4">
    <source>
        <dbReference type="ARBA" id="ARBA00023136"/>
    </source>
</evidence>